<proteinExistence type="predicted"/>
<dbReference type="AlphaFoldDB" id="A0A8S9HU08"/>
<dbReference type="EMBL" id="QGKY02001250">
    <property type="protein sequence ID" value="KAF2561443.1"/>
    <property type="molecule type" value="Genomic_DNA"/>
</dbReference>
<name>A0A8S9HU08_BRACR</name>
<protein>
    <submittedName>
        <fullName evidence="1">Uncharacterized protein</fullName>
    </submittedName>
</protein>
<sequence length="312" mass="34562">MDVEVVSLVDVEVVPSIDVKVIVSVDVEVVPSVDVEVMPSVDIEVVPSGDVEVVPSVDIEVVPSIDVEFMTSVDVEVVPLILSAAVSEKFVEEGISHVIPVMSIDGVVLLSIDDAWRVSIDASLVDLRIVRESACSFFEGPRNPLFIVVPGTETIILLVGVENGYDEVNVQNPRRRKRKTFFDIYFFKVDSSLRKSLRRKHETSDKCSKRVATQRPSRMDARSLRSDRALPKRRYDISPCILVYPSMLSPEDRSEPISRISIDILVETSTDYSIGISIDALGQALMHGLNMLTKLPRSALAYSSNLSSVRMD</sequence>
<organism evidence="1">
    <name type="scientific">Brassica cretica</name>
    <name type="common">Mustard</name>
    <dbReference type="NCBI Taxonomy" id="69181"/>
    <lineage>
        <taxon>Eukaryota</taxon>
        <taxon>Viridiplantae</taxon>
        <taxon>Streptophyta</taxon>
        <taxon>Embryophyta</taxon>
        <taxon>Tracheophyta</taxon>
        <taxon>Spermatophyta</taxon>
        <taxon>Magnoliopsida</taxon>
        <taxon>eudicotyledons</taxon>
        <taxon>Gunneridae</taxon>
        <taxon>Pentapetalae</taxon>
        <taxon>rosids</taxon>
        <taxon>malvids</taxon>
        <taxon>Brassicales</taxon>
        <taxon>Brassicaceae</taxon>
        <taxon>Brassiceae</taxon>
        <taxon>Brassica</taxon>
    </lineage>
</organism>
<evidence type="ECO:0000313" key="1">
    <source>
        <dbReference type="EMBL" id="KAF2561443.1"/>
    </source>
</evidence>
<comment type="caution">
    <text evidence="1">The sequence shown here is derived from an EMBL/GenBank/DDBJ whole genome shotgun (WGS) entry which is preliminary data.</text>
</comment>
<accession>A0A8S9HU08</accession>
<gene>
    <name evidence="1" type="ORF">F2Q70_00017339</name>
</gene>
<reference evidence="1" key="1">
    <citation type="submission" date="2019-12" db="EMBL/GenBank/DDBJ databases">
        <title>Genome sequencing and annotation of Brassica cretica.</title>
        <authorList>
            <person name="Studholme D.J."/>
            <person name="Sarris P.F."/>
        </authorList>
    </citation>
    <scope>NUCLEOTIDE SEQUENCE</scope>
    <source>
        <strain evidence="1">PFS-102/07</strain>
        <tissue evidence="1">Leaf</tissue>
    </source>
</reference>